<dbReference type="Pfam" id="PF00984">
    <property type="entry name" value="UDPG_MGDP_dh"/>
    <property type="match status" value="1"/>
</dbReference>
<accession>A0ABW2RLL0</accession>
<evidence type="ECO:0000256" key="5">
    <source>
        <dbReference type="ARBA" id="ARBA00023027"/>
    </source>
</evidence>
<dbReference type="SMART" id="SM00984">
    <property type="entry name" value="UDPG_MGDP_dh_C"/>
    <property type="match status" value="1"/>
</dbReference>
<comment type="caution">
    <text evidence="9">The sequence shown here is derived from an EMBL/GenBank/DDBJ whole genome shotgun (WGS) entry which is preliminary data.</text>
</comment>
<evidence type="ECO:0000256" key="4">
    <source>
        <dbReference type="ARBA" id="ARBA00023002"/>
    </source>
</evidence>
<evidence type="ECO:0000256" key="7">
    <source>
        <dbReference type="PIRNR" id="PIRNR000124"/>
    </source>
</evidence>
<evidence type="ECO:0000259" key="8">
    <source>
        <dbReference type="SMART" id="SM00984"/>
    </source>
</evidence>
<dbReference type="EMBL" id="JBHTBW010000040">
    <property type="protein sequence ID" value="MFC7441869.1"/>
    <property type="molecule type" value="Genomic_DNA"/>
</dbReference>
<dbReference type="Pfam" id="PF03720">
    <property type="entry name" value="UDPG_MGDP_dh_C"/>
    <property type="match status" value="1"/>
</dbReference>
<dbReference type="InterPro" id="IPR017476">
    <property type="entry name" value="UDP-Glc/GDP-Man"/>
</dbReference>
<comment type="similarity">
    <text evidence="2 7">Belongs to the UDP-glucose/GDP-mannose dehydrogenase family.</text>
</comment>
<dbReference type="Gene3D" id="1.20.5.100">
    <property type="entry name" value="Cytochrome c1, transmembrane anchor, C-terminal"/>
    <property type="match status" value="1"/>
</dbReference>
<dbReference type="InterPro" id="IPR036220">
    <property type="entry name" value="UDP-Glc/GDP-Man_DH_C_sf"/>
</dbReference>
<evidence type="ECO:0000256" key="3">
    <source>
        <dbReference type="ARBA" id="ARBA00012954"/>
    </source>
</evidence>
<feature type="domain" description="UDP-glucose/GDP-mannose dehydrogenase C-terminal" evidence="8">
    <location>
        <begin position="312"/>
        <end position="410"/>
    </location>
</feature>
<dbReference type="RefSeq" id="WP_379865367.1">
    <property type="nucleotide sequence ID" value="NZ_JBHTBW010000040.1"/>
</dbReference>
<dbReference type="SUPFAM" id="SSF48179">
    <property type="entry name" value="6-phosphogluconate dehydrogenase C-terminal domain-like"/>
    <property type="match status" value="1"/>
</dbReference>
<protein>
    <recommendedName>
        <fullName evidence="3 7">UDP-glucose 6-dehydrogenase</fullName>
        <ecNumber evidence="3 7">1.1.1.22</ecNumber>
    </recommendedName>
</protein>
<dbReference type="SUPFAM" id="SSF52413">
    <property type="entry name" value="UDP-glucose/GDP-mannose dehydrogenase C-terminal domain"/>
    <property type="match status" value="1"/>
</dbReference>
<dbReference type="PIRSF" id="PIRSF000124">
    <property type="entry name" value="UDPglc_GDPman_dh"/>
    <property type="match status" value="1"/>
</dbReference>
<dbReference type="InterPro" id="IPR028357">
    <property type="entry name" value="UDPglc_DH_bac"/>
</dbReference>
<dbReference type="InterPro" id="IPR001732">
    <property type="entry name" value="UDP-Glc/GDP-Man_DH_N"/>
</dbReference>
<dbReference type="EC" id="1.1.1.22" evidence="3 7"/>
<evidence type="ECO:0000256" key="2">
    <source>
        <dbReference type="ARBA" id="ARBA00006601"/>
    </source>
</evidence>
<organism evidence="9 10">
    <name type="scientific">Laceyella putida</name>
    <dbReference type="NCBI Taxonomy" id="110101"/>
    <lineage>
        <taxon>Bacteria</taxon>
        <taxon>Bacillati</taxon>
        <taxon>Bacillota</taxon>
        <taxon>Bacilli</taxon>
        <taxon>Bacillales</taxon>
        <taxon>Thermoactinomycetaceae</taxon>
        <taxon>Laceyella</taxon>
    </lineage>
</organism>
<keyword evidence="5 7" id="KW-0520">NAD</keyword>
<dbReference type="PANTHER" id="PTHR43750">
    <property type="entry name" value="UDP-GLUCOSE 6-DEHYDROGENASE TUAD"/>
    <property type="match status" value="1"/>
</dbReference>
<dbReference type="SUPFAM" id="SSF51735">
    <property type="entry name" value="NAD(P)-binding Rossmann-fold domains"/>
    <property type="match status" value="1"/>
</dbReference>
<dbReference type="InterPro" id="IPR014027">
    <property type="entry name" value="UDP-Glc/GDP-Man_DH_C"/>
</dbReference>
<evidence type="ECO:0000256" key="1">
    <source>
        <dbReference type="ARBA" id="ARBA00004701"/>
    </source>
</evidence>
<gene>
    <name evidence="9" type="ORF">ACFQNG_12280</name>
</gene>
<comment type="pathway">
    <text evidence="1">Nucleotide-sugar biosynthesis; UDP-alpha-D-glucuronate biosynthesis; UDP-alpha-D-glucuronate from UDP-alpha-D-glucose: step 1/1.</text>
</comment>
<reference evidence="10" key="1">
    <citation type="journal article" date="2019" name="Int. J. Syst. Evol. Microbiol.">
        <title>The Global Catalogue of Microorganisms (GCM) 10K type strain sequencing project: providing services to taxonomists for standard genome sequencing and annotation.</title>
        <authorList>
            <consortium name="The Broad Institute Genomics Platform"/>
            <consortium name="The Broad Institute Genome Sequencing Center for Infectious Disease"/>
            <person name="Wu L."/>
            <person name="Ma J."/>
        </authorList>
    </citation>
    <scope>NUCLEOTIDE SEQUENCE [LARGE SCALE GENOMIC DNA]</scope>
    <source>
        <strain evidence="10">CGMCC 1.12942</strain>
    </source>
</reference>
<dbReference type="PANTHER" id="PTHR43750:SF3">
    <property type="entry name" value="UDP-GLUCOSE 6-DEHYDROGENASE TUAD"/>
    <property type="match status" value="1"/>
</dbReference>
<sequence length="442" mass="49367">MKIGVIGLGYVGLVTAACLANNGHQVIGADIDRSKIERLHRGQAPIYEEGLDELLAQARAQGTIEYMTDIAQAIKESTILFVAVGTPSLPDGSANLDYVWDICEQIATYGQDGQLIILKSTVPAGTTDAFAERLIQNNHTRFLDVIHNPEFLRQGQAVHDFLHPDRIVIGYENESVIPMINKLYHFSEAPIQFCRRTSAELIKYAANSFLAMKISYINMFSQLCEAFGADISDIAKGIGTDPRISPHFLQAGVGYGGSCFPKDIQALIQLAKAHGHTLPLLEATQQINRRQMTHFTEKLEQRLGTLDRKRIALLGLSFKPHTDDIREAPALRFCEICMAKGANILAYDPLVRAFPYAHVKLVSDPYACMEGANALVILTDWPEFRTLNWQRVCALLREPLLFDGRNLFSTQEIKFLSQSHPLEYHSIGRPHVKVFETAHQVR</sequence>
<dbReference type="Pfam" id="PF03721">
    <property type="entry name" value="UDPG_MGDP_dh_N"/>
    <property type="match status" value="1"/>
</dbReference>
<dbReference type="InterPro" id="IPR008927">
    <property type="entry name" value="6-PGluconate_DH-like_C_sf"/>
</dbReference>
<keyword evidence="4 7" id="KW-0560">Oxidoreductase</keyword>
<dbReference type="GO" id="GO:0016491">
    <property type="term" value="F:oxidoreductase activity"/>
    <property type="evidence" value="ECO:0007669"/>
    <property type="project" value="UniProtKB-KW"/>
</dbReference>
<dbReference type="Proteomes" id="UP001596500">
    <property type="component" value="Unassembled WGS sequence"/>
</dbReference>
<evidence type="ECO:0000256" key="6">
    <source>
        <dbReference type="ARBA" id="ARBA00047473"/>
    </source>
</evidence>
<dbReference type="PROSITE" id="PS51257">
    <property type="entry name" value="PROKAR_LIPOPROTEIN"/>
    <property type="match status" value="1"/>
</dbReference>
<keyword evidence="10" id="KW-1185">Reference proteome</keyword>
<dbReference type="Gene3D" id="3.40.50.720">
    <property type="entry name" value="NAD(P)-binding Rossmann-like Domain"/>
    <property type="match status" value="2"/>
</dbReference>
<evidence type="ECO:0000313" key="10">
    <source>
        <dbReference type="Proteomes" id="UP001596500"/>
    </source>
</evidence>
<proteinExistence type="inferred from homology"/>
<name>A0ABW2RLL0_9BACL</name>
<dbReference type="PIRSF" id="PIRSF500134">
    <property type="entry name" value="UDPglc_DH_bac"/>
    <property type="match status" value="1"/>
</dbReference>
<evidence type="ECO:0000313" key="9">
    <source>
        <dbReference type="EMBL" id="MFC7441869.1"/>
    </source>
</evidence>
<comment type="catalytic activity">
    <reaction evidence="6 7">
        <text>UDP-alpha-D-glucose + 2 NAD(+) + H2O = UDP-alpha-D-glucuronate + 2 NADH + 3 H(+)</text>
        <dbReference type="Rhea" id="RHEA:23596"/>
        <dbReference type="ChEBI" id="CHEBI:15377"/>
        <dbReference type="ChEBI" id="CHEBI:15378"/>
        <dbReference type="ChEBI" id="CHEBI:57540"/>
        <dbReference type="ChEBI" id="CHEBI:57945"/>
        <dbReference type="ChEBI" id="CHEBI:58052"/>
        <dbReference type="ChEBI" id="CHEBI:58885"/>
        <dbReference type="EC" id="1.1.1.22"/>
    </reaction>
</comment>
<dbReference type="NCBIfam" id="TIGR03026">
    <property type="entry name" value="NDP-sugDHase"/>
    <property type="match status" value="1"/>
</dbReference>
<dbReference type="InterPro" id="IPR036291">
    <property type="entry name" value="NAD(P)-bd_dom_sf"/>
</dbReference>
<dbReference type="InterPro" id="IPR014026">
    <property type="entry name" value="UDP-Glc/GDP-Man_DH_dimer"/>
</dbReference>